<accession>A0A3S2U5A2</accession>
<protein>
    <submittedName>
        <fullName evidence="2">Uncharacterized protein</fullName>
    </submittedName>
</protein>
<sequence>MEPNKLEKQFREQLNSREIKPSEMAWTKLDTMLSAAEKPKAKFPWLYVAASLAGLLLIGTAYFAFQEKTIKTQKNEVVIQKTVAPKTKAITSDSVNLKMEKKESIVQIIQKSTSKSNQPSELKQESVAVRNEVSVINQNKDYDSVAVSFEKKNFQSMTKNKYVSAEKLLAEISNTKFESANETMGSTTKTISVNPQILLSNAENELNQSFKESALDRFNKKIKTIKTVLANRNYED</sequence>
<proteinExistence type="predicted"/>
<keyword evidence="1" id="KW-0472">Membrane</keyword>
<name>A0A3S2U5A2_9FLAO</name>
<dbReference type="Proteomes" id="UP000285211">
    <property type="component" value="Unassembled WGS sequence"/>
</dbReference>
<evidence type="ECO:0000313" key="3">
    <source>
        <dbReference type="Proteomes" id="UP000285211"/>
    </source>
</evidence>
<dbReference type="AlphaFoldDB" id="A0A3S2U5A2"/>
<keyword evidence="1" id="KW-0812">Transmembrane</keyword>
<keyword evidence="1" id="KW-1133">Transmembrane helix</keyword>
<dbReference type="OrthoDB" id="1247025at2"/>
<dbReference type="EMBL" id="SACJ01000002">
    <property type="protein sequence ID" value="RVT78681.1"/>
    <property type="molecule type" value="Genomic_DNA"/>
</dbReference>
<evidence type="ECO:0000313" key="2">
    <source>
        <dbReference type="EMBL" id="RVT78681.1"/>
    </source>
</evidence>
<organism evidence="2 3">
    <name type="scientific">Flavobacterium sufflavum</name>
    <dbReference type="NCBI Taxonomy" id="1921138"/>
    <lineage>
        <taxon>Bacteria</taxon>
        <taxon>Pseudomonadati</taxon>
        <taxon>Bacteroidota</taxon>
        <taxon>Flavobacteriia</taxon>
        <taxon>Flavobacteriales</taxon>
        <taxon>Flavobacteriaceae</taxon>
        <taxon>Flavobacterium</taxon>
    </lineage>
</organism>
<dbReference type="RefSeq" id="WP_128193880.1">
    <property type="nucleotide sequence ID" value="NZ_SACJ01000002.1"/>
</dbReference>
<gene>
    <name evidence="2" type="ORF">EOD40_05455</name>
</gene>
<comment type="caution">
    <text evidence="2">The sequence shown here is derived from an EMBL/GenBank/DDBJ whole genome shotgun (WGS) entry which is preliminary data.</text>
</comment>
<feature type="transmembrane region" description="Helical" evidence="1">
    <location>
        <begin position="45"/>
        <end position="65"/>
    </location>
</feature>
<keyword evidence="3" id="KW-1185">Reference proteome</keyword>
<evidence type="ECO:0000256" key="1">
    <source>
        <dbReference type="SAM" id="Phobius"/>
    </source>
</evidence>
<reference evidence="2 3" key="1">
    <citation type="submission" date="2019-01" db="EMBL/GenBank/DDBJ databases">
        <authorList>
            <person name="Chen W.-M."/>
        </authorList>
    </citation>
    <scope>NUCLEOTIDE SEQUENCE [LARGE SCALE GENOMIC DNA]</scope>
    <source>
        <strain evidence="2 3">BBQ-12</strain>
    </source>
</reference>